<dbReference type="Pfam" id="PF00082">
    <property type="entry name" value="Peptidase_S8"/>
    <property type="match status" value="1"/>
</dbReference>
<keyword evidence="3 5" id="KW-0378">Hydrolase</keyword>
<evidence type="ECO:0000259" key="6">
    <source>
        <dbReference type="Pfam" id="PF00082"/>
    </source>
</evidence>
<dbReference type="InterPro" id="IPR034073">
    <property type="entry name" value="Subtilisin_DY-like_dom"/>
</dbReference>
<feature type="active site" description="Charge relay system" evidence="5">
    <location>
        <position position="328"/>
    </location>
</feature>
<dbReference type="PATRIC" id="fig|1393736.3.peg.3933"/>
<evidence type="ECO:0000256" key="5">
    <source>
        <dbReference type="PROSITE-ProRule" id="PRU01240"/>
    </source>
</evidence>
<comment type="similarity">
    <text evidence="1 5">Belongs to the peptidase S8 family.</text>
</comment>
<sequence>MNISLEYFQSAKFDGNLYLKCHGEISNNIEIKYTVTNSNTKEIYECYSEDNQIACLTSLKPANYTIETILVQDGKTVANLTPENIEIKESDLLFDINKKIDEIDKNKTDNIDINHILPKQTPAKGNTVSLKGNNDIPNKNLKYNLEILFSPDGLKKFEIEKDNLLPIFNSYKSAIEIKPVFNQEDLDRKTWKTPEFSKLTHLYKIDADISHADLVKLANELEKLDYVEFCSLTPILKELPPPPLLLSEEETIIPEFDTTHIVTPDFSHLQGYLDEHNGMNIRKAWDEGYKGKGVTVHHLDFGVYRNHEDLVGNITVINSRPETQDCNHGTAATGCISAKDNEFGVTGIAHECQFRFYDVDDFDRIIYSFLPGDIISLNIQTVANNRYYPFTYLKSNWQRIKSCADAGAIIIFASGNSGINLAYDFTFPNYGDPGGIMIGACTSINGHRLGFSNHNLHTSLNSWGENVTTTGYTNLQYLPGNNRNYTRGYNGTSSATPLVAGALALIQSYAKSKYHKYLNCTQIATLVRSSGFTIGELQGIGSRPNVANAFKLVDRLLS</sequence>
<dbReference type="InterPro" id="IPR023828">
    <property type="entry name" value="Peptidase_S8_Ser-AS"/>
</dbReference>
<evidence type="ECO:0000256" key="1">
    <source>
        <dbReference type="ARBA" id="ARBA00011073"/>
    </source>
</evidence>
<keyword evidence="4 5" id="KW-0720">Serine protease</keyword>
<dbReference type="InterPro" id="IPR000209">
    <property type="entry name" value="Peptidase_S8/S53_dom"/>
</dbReference>
<comment type="caution">
    <text evidence="7">The sequence shown here is derived from an EMBL/GenBank/DDBJ whole genome shotgun (WGS) entry which is preliminary data.</text>
</comment>
<evidence type="ECO:0000256" key="2">
    <source>
        <dbReference type="ARBA" id="ARBA00022670"/>
    </source>
</evidence>
<dbReference type="Proteomes" id="UP000023464">
    <property type="component" value="Unassembled WGS sequence"/>
</dbReference>
<dbReference type="InterPro" id="IPR036852">
    <property type="entry name" value="Peptidase_S8/S53_dom_sf"/>
</dbReference>
<dbReference type="AlphaFoldDB" id="A0A022PFF0"/>
<dbReference type="InterPro" id="IPR015500">
    <property type="entry name" value="Peptidase_S8_subtilisin-rel"/>
</dbReference>
<dbReference type="EMBL" id="JFGV01000074">
    <property type="protein sequence ID" value="EYU13678.1"/>
    <property type="molecule type" value="Genomic_DNA"/>
</dbReference>
<feature type="active site" description="Charge relay system" evidence="5">
    <location>
        <position position="493"/>
    </location>
</feature>
<evidence type="ECO:0000313" key="8">
    <source>
        <dbReference type="Proteomes" id="UP000023464"/>
    </source>
</evidence>
<dbReference type="Gene3D" id="3.40.50.200">
    <property type="entry name" value="Peptidase S8/S53 domain"/>
    <property type="match status" value="1"/>
</dbReference>
<evidence type="ECO:0000313" key="7">
    <source>
        <dbReference type="EMBL" id="EYU13678.1"/>
    </source>
</evidence>
<keyword evidence="8" id="KW-1185">Reference proteome</keyword>
<dbReference type="PANTHER" id="PTHR43806:SF11">
    <property type="entry name" value="CEREVISIN-RELATED"/>
    <property type="match status" value="1"/>
</dbReference>
<dbReference type="InterPro" id="IPR050131">
    <property type="entry name" value="Peptidase_S8_subtilisin-like"/>
</dbReference>
<dbReference type="PANTHER" id="PTHR43806">
    <property type="entry name" value="PEPTIDASE S8"/>
    <property type="match status" value="1"/>
</dbReference>
<dbReference type="PROSITE" id="PS51892">
    <property type="entry name" value="SUBTILASE"/>
    <property type="match status" value="1"/>
</dbReference>
<name>A0A022PFF0_9GAMM</name>
<dbReference type="PRINTS" id="PR00723">
    <property type="entry name" value="SUBTILISIN"/>
</dbReference>
<dbReference type="PROSITE" id="PS00138">
    <property type="entry name" value="SUBTILASE_SER"/>
    <property type="match status" value="1"/>
</dbReference>
<protein>
    <submittedName>
        <fullName evidence="7">Subtilisin-like serine protease</fullName>
    </submittedName>
</protein>
<accession>A0A022PFF0</accession>
<evidence type="ECO:0000256" key="4">
    <source>
        <dbReference type="ARBA" id="ARBA00022825"/>
    </source>
</evidence>
<dbReference type="GO" id="GO:0006508">
    <property type="term" value="P:proteolysis"/>
    <property type="evidence" value="ECO:0007669"/>
    <property type="project" value="UniProtKB-KW"/>
</dbReference>
<dbReference type="RefSeq" id="WP_036782189.1">
    <property type="nucleotide sequence ID" value="NZ_CAWLTM010000041.1"/>
</dbReference>
<gene>
    <name evidence="7" type="ORF">BA1DRAFT_03853</name>
</gene>
<dbReference type="CDD" id="cd04843">
    <property type="entry name" value="Peptidases_S8_11"/>
    <property type="match status" value="1"/>
</dbReference>
<feature type="domain" description="Peptidase S8/S53" evidence="6">
    <location>
        <begin position="291"/>
        <end position="518"/>
    </location>
</feature>
<feature type="active site" description="Charge relay system" evidence="5">
    <location>
        <position position="300"/>
    </location>
</feature>
<dbReference type="SUPFAM" id="SSF52743">
    <property type="entry name" value="Subtilisin-like"/>
    <property type="match status" value="1"/>
</dbReference>
<reference evidence="7 8" key="1">
    <citation type="submission" date="2014-03" db="EMBL/GenBank/DDBJ databases">
        <title>Draft Genome of Photorhabdus luminescens BA1, an Egyptian Isolate.</title>
        <authorList>
            <person name="Ghazal S."/>
            <person name="Hurst S.G.IV."/>
            <person name="Morris K."/>
            <person name="Thomas K."/>
            <person name="Tisa L.S."/>
        </authorList>
    </citation>
    <scope>NUCLEOTIDE SEQUENCE [LARGE SCALE GENOMIC DNA]</scope>
    <source>
        <strain evidence="7 8">BA1</strain>
    </source>
</reference>
<organism evidence="7 8">
    <name type="scientific">Photorhabdus aegyptia</name>
    <dbReference type="NCBI Taxonomy" id="2805098"/>
    <lineage>
        <taxon>Bacteria</taxon>
        <taxon>Pseudomonadati</taxon>
        <taxon>Pseudomonadota</taxon>
        <taxon>Gammaproteobacteria</taxon>
        <taxon>Enterobacterales</taxon>
        <taxon>Morganellaceae</taxon>
        <taxon>Photorhabdus</taxon>
    </lineage>
</organism>
<dbReference type="GO" id="GO:0004252">
    <property type="term" value="F:serine-type endopeptidase activity"/>
    <property type="evidence" value="ECO:0007669"/>
    <property type="project" value="UniProtKB-UniRule"/>
</dbReference>
<keyword evidence="2 5" id="KW-0645">Protease</keyword>
<evidence type="ECO:0000256" key="3">
    <source>
        <dbReference type="ARBA" id="ARBA00022801"/>
    </source>
</evidence>
<proteinExistence type="inferred from homology"/>